<dbReference type="STRING" id="1400863.BN873_250001"/>
<comment type="caution">
    <text evidence="1">The sequence shown here is derived from an EMBL/GenBank/DDBJ whole genome shotgun (WGS) entry which is preliminary data.</text>
</comment>
<reference evidence="1" key="1">
    <citation type="submission" date="2013-07" db="EMBL/GenBank/DDBJ databases">
        <authorList>
            <person name="McIlroy S."/>
        </authorList>
    </citation>
    <scope>NUCLEOTIDE SEQUENCE [LARGE SCALE GENOMIC DNA]</scope>
    <source>
        <strain evidence="1">Run_A_D11</strain>
    </source>
</reference>
<sequence>MARAVTLVPDPNESVCPPQLALTCWLRYVYDLPRTHCRIGAPGEPTLRALRDPSPPIPQILDRETYLLAQAGWTPPLKSATGR</sequence>
<organism evidence="1 2">
    <name type="scientific">Candidatus Competibacter denitrificans Run_A_D11</name>
    <dbReference type="NCBI Taxonomy" id="1400863"/>
    <lineage>
        <taxon>Bacteria</taxon>
        <taxon>Pseudomonadati</taxon>
        <taxon>Pseudomonadota</taxon>
        <taxon>Gammaproteobacteria</taxon>
        <taxon>Candidatus Competibacteraceae</taxon>
        <taxon>Candidatus Competibacter</taxon>
    </lineage>
</organism>
<evidence type="ECO:0000313" key="2">
    <source>
        <dbReference type="Proteomes" id="UP000035760"/>
    </source>
</evidence>
<protein>
    <submittedName>
        <fullName evidence="1">Uncharacterized protein</fullName>
    </submittedName>
</protein>
<dbReference type="EMBL" id="CBTJ020000031">
    <property type="protein sequence ID" value="CDI02136.1"/>
    <property type="molecule type" value="Genomic_DNA"/>
</dbReference>
<gene>
    <name evidence="1" type="ORF">BN873_250001</name>
</gene>
<evidence type="ECO:0000313" key="1">
    <source>
        <dbReference type="EMBL" id="CDI02136.1"/>
    </source>
</evidence>
<accession>W6M3C2</accession>
<keyword evidence="2" id="KW-1185">Reference proteome</keyword>
<dbReference type="Proteomes" id="UP000035760">
    <property type="component" value="Unassembled WGS sequence"/>
</dbReference>
<reference evidence="1" key="2">
    <citation type="submission" date="2014-03" db="EMBL/GenBank/DDBJ databases">
        <title>Candidatus Competibacter-lineage genomes retrieved from metagenomes reveal functional metabolic diversity.</title>
        <authorList>
            <person name="McIlroy S.J."/>
            <person name="Albertsen M."/>
            <person name="Andresen E.K."/>
            <person name="Saunders A.M."/>
            <person name="Kristiansen R."/>
            <person name="Stokholm-Bjerregaard M."/>
            <person name="Nielsen K.L."/>
            <person name="Nielsen P.H."/>
        </authorList>
    </citation>
    <scope>NUCLEOTIDE SEQUENCE</scope>
    <source>
        <strain evidence="1">Run_A_D11</strain>
    </source>
</reference>
<dbReference type="AlphaFoldDB" id="W6M3C2"/>
<proteinExistence type="predicted"/>
<name>W6M3C2_9GAMM</name>